<name>A0ABN1HTE3_9ACTN</name>
<reference evidence="1 2" key="1">
    <citation type="journal article" date="2019" name="Int. J. Syst. Evol. Microbiol.">
        <title>The Global Catalogue of Microorganisms (GCM) 10K type strain sequencing project: providing services to taxonomists for standard genome sequencing and annotation.</title>
        <authorList>
            <consortium name="The Broad Institute Genomics Platform"/>
            <consortium name="The Broad Institute Genome Sequencing Center for Infectious Disease"/>
            <person name="Wu L."/>
            <person name="Ma J."/>
        </authorList>
    </citation>
    <scope>NUCLEOTIDE SEQUENCE [LARGE SCALE GENOMIC DNA]</scope>
    <source>
        <strain evidence="1 2">JCM 10367</strain>
    </source>
</reference>
<evidence type="ECO:0000313" key="2">
    <source>
        <dbReference type="Proteomes" id="UP001500724"/>
    </source>
</evidence>
<dbReference type="Proteomes" id="UP001500724">
    <property type="component" value="Unassembled WGS sequence"/>
</dbReference>
<accession>A0ABN1HTE3</accession>
<dbReference type="RefSeq" id="WP_344006305.1">
    <property type="nucleotide sequence ID" value="NZ_BAAAGU010000067.1"/>
</dbReference>
<sequence>MVKVTRWAPCPGAVIEQDPWIPLDALWEVDRDLQPLYLMISGSSGGYLEVRVHPESGQLMSLTVIDLPPEGGGLDWGPQPELLWGVVPVFDISEWEDADPAFRIVRKTVELSHARLPEGELLTLGGTVAAVKASCGPVVVGVSHQGELTHFWFRSESTEV</sequence>
<dbReference type="EMBL" id="BAAAGU010000067">
    <property type="protein sequence ID" value="GAA0665855.1"/>
    <property type="molecule type" value="Genomic_DNA"/>
</dbReference>
<keyword evidence="2" id="KW-1185">Reference proteome</keyword>
<organism evidence="1 2">
    <name type="scientific">Streptomyces thermocarboxydovorans</name>
    <dbReference type="NCBI Taxonomy" id="59298"/>
    <lineage>
        <taxon>Bacteria</taxon>
        <taxon>Bacillati</taxon>
        <taxon>Actinomycetota</taxon>
        <taxon>Actinomycetes</taxon>
        <taxon>Kitasatosporales</taxon>
        <taxon>Streptomycetaceae</taxon>
        <taxon>Streptomyces</taxon>
    </lineage>
</organism>
<gene>
    <name evidence="1" type="ORF">GCM10009535_52010</name>
</gene>
<proteinExistence type="predicted"/>
<protein>
    <submittedName>
        <fullName evidence="1">Uncharacterized protein</fullName>
    </submittedName>
</protein>
<comment type="caution">
    <text evidence="1">The sequence shown here is derived from an EMBL/GenBank/DDBJ whole genome shotgun (WGS) entry which is preliminary data.</text>
</comment>
<evidence type="ECO:0000313" key="1">
    <source>
        <dbReference type="EMBL" id="GAA0665855.1"/>
    </source>
</evidence>